<feature type="binding site" evidence="10">
    <location>
        <begin position="34"/>
        <end position="41"/>
    </location>
    <ligand>
        <name>ATP</name>
        <dbReference type="ChEBI" id="CHEBI:30616"/>
    </ligand>
</feature>
<comment type="caution">
    <text evidence="14">The sequence shown here is derived from an EMBL/GenBank/DDBJ whole genome shotgun (WGS) entry which is preliminary data.</text>
</comment>
<feature type="domain" description="UvrD-like helicase C-terminal" evidence="13">
    <location>
        <begin position="293"/>
        <end position="578"/>
    </location>
</feature>
<evidence type="ECO:0000259" key="13">
    <source>
        <dbReference type="PROSITE" id="PS51217"/>
    </source>
</evidence>
<keyword evidence="5 10" id="KW-0067">ATP-binding</keyword>
<dbReference type="Pfam" id="PF21196">
    <property type="entry name" value="PcrA_UvrD_tudor"/>
    <property type="match status" value="1"/>
</dbReference>
<dbReference type="Gene3D" id="1.10.10.160">
    <property type="match status" value="1"/>
</dbReference>
<dbReference type="CDD" id="cd18807">
    <property type="entry name" value="SF1_C_UvrD"/>
    <property type="match status" value="1"/>
</dbReference>
<accession>A0ABT9XH33</accession>
<evidence type="ECO:0000313" key="14">
    <source>
        <dbReference type="EMBL" id="MDQ0189622.1"/>
    </source>
</evidence>
<evidence type="ECO:0000256" key="6">
    <source>
        <dbReference type="ARBA" id="ARBA00023125"/>
    </source>
</evidence>
<dbReference type="GO" id="GO:0003678">
    <property type="term" value="F:DNA helicase activity"/>
    <property type="evidence" value="ECO:0007669"/>
    <property type="project" value="UniProtKB-EC"/>
</dbReference>
<sequence>MLHTIPSQDDILSGLNPQQQQAVQTTEGPVLVVAGAGSGKTSVLTRRIAYLISVRRVAPWSILAITFTNKAAREMRERIESWVGPVAADVWAMTFHAMCVRILRRDIERIGFQPGFTILDAGDQLTAIKRILRDQNVDPKRYDPRAIQSSISSAKNELKTAARLHDEAGNPYEKVVANVYLEYERRLRVNNSLDFDDLLFKTVQLFEQAPDVLDFYHHKFTYLHADEYQDTNHAQYRLVSLLAAKHQNLCVVGDSDQSIYGWRGADIRNILQFERDYPQAQVIRLEQNYRSTKTILRIANHVIRNNRQRKDKELWTEHEAGEKATLYEAVNEHAEARYIVEQIEQACRQGSTYQDCAILYRTNAQSRVLEEVLLQHGVPYRIYGGLKFYERKEIKDILAYLRLIANPADDVSLMRIINVPKRGVGDGTLDKLQAFAADRGLSLWDALAHASTVGVRGKIAIALAEFVQLIERLMQMKPFLSVTELTEELYQRSGYRAMLKAEKTLEAEARVENLDEFLSLTREFDAAWQGETPDQALETFLSEVALVADTDLNSGKPAASAETNENAVVLMTLHSAKGLEFPIVFLAGMEEGIFPHSRALGMDSEMEEERRLCYVGITRAKRKLYLTTCASRMIFGEFRHFTPSRFIDEMPADLLERASDAFGDGRLSTGERTVSGGGLRGLRRVGTGGSTGRSAGAKRGAAPFEKDPAATYKAGDKVEHRKWGIGTVIDTAGSDGDVELTIAFPAPVGIKRLLAQFAPIRKVTAASKEGKDVDVEG</sequence>
<keyword evidence="3 10" id="KW-0378">Hydrolase</keyword>
<comment type="similarity">
    <text evidence="1 11">Belongs to the helicase family. UvrD subfamily.</text>
</comment>
<keyword evidence="15" id="KW-1185">Reference proteome</keyword>
<evidence type="ECO:0000256" key="2">
    <source>
        <dbReference type="ARBA" id="ARBA00022741"/>
    </source>
</evidence>
<evidence type="ECO:0000256" key="8">
    <source>
        <dbReference type="ARBA" id="ARBA00034617"/>
    </source>
</evidence>
<keyword evidence="2 10" id="KW-0547">Nucleotide-binding</keyword>
<dbReference type="EMBL" id="JAUSTP010000009">
    <property type="protein sequence ID" value="MDQ0189622.1"/>
    <property type="molecule type" value="Genomic_DNA"/>
</dbReference>
<dbReference type="PROSITE" id="PS51198">
    <property type="entry name" value="UVRD_HELICASE_ATP_BIND"/>
    <property type="match status" value="1"/>
</dbReference>
<keyword evidence="6 11" id="KW-0238">DNA-binding</keyword>
<dbReference type="Gene3D" id="1.10.486.10">
    <property type="entry name" value="PCRA, domain 4"/>
    <property type="match status" value="1"/>
</dbReference>
<dbReference type="PROSITE" id="PS51217">
    <property type="entry name" value="UVRD_HELICASE_CTER"/>
    <property type="match status" value="1"/>
</dbReference>
<dbReference type="InterPro" id="IPR013986">
    <property type="entry name" value="DExx_box_DNA_helicase_dom_sf"/>
</dbReference>
<reference evidence="14 15" key="1">
    <citation type="submission" date="2023-07" db="EMBL/GenBank/DDBJ databases">
        <title>Genomic Encyclopedia of Type Strains, Phase IV (KMG-IV): sequencing the most valuable type-strain genomes for metagenomic binning, comparative biology and taxonomic classification.</title>
        <authorList>
            <person name="Goeker M."/>
        </authorList>
    </citation>
    <scope>NUCLEOTIDE SEQUENCE [LARGE SCALE GENOMIC DNA]</scope>
    <source>
        <strain evidence="14 15">DSM 4006</strain>
    </source>
</reference>
<dbReference type="InterPro" id="IPR000212">
    <property type="entry name" value="DNA_helicase_UvrD/REP"/>
</dbReference>
<dbReference type="PANTHER" id="PTHR11070:SF2">
    <property type="entry name" value="ATP-DEPENDENT DNA HELICASE SRS2"/>
    <property type="match status" value="1"/>
</dbReference>
<dbReference type="GO" id="GO:0016787">
    <property type="term" value="F:hydrolase activity"/>
    <property type="evidence" value="ECO:0007669"/>
    <property type="project" value="UniProtKB-KW"/>
</dbReference>
<feature type="domain" description="UvrD-like helicase ATP-binding" evidence="12">
    <location>
        <begin position="13"/>
        <end position="292"/>
    </location>
</feature>
<evidence type="ECO:0000313" key="15">
    <source>
        <dbReference type="Proteomes" id="UP001232973"/>
    </source>
</evidence>
<dbReference type="Pfam" id="PF13361">
    <property type="entry name" value="UvrD_C"/>
    <property type="match status" value="1"/>
</dbReference>
<protein>
    <recommendedName>
        <fullName evidence="11">ATP-dependent DNA helicase</fullName>
        <ecNumber evidence="11">5.6.2.4</ecNumber>
    </recommendedName>
</protein>
<comment type="catalytic activity">
    <reaction evidence="9 11">
        <text>ATP + H2O = ADP + phosphate + H(+)</text>
        <dbReference type="Rhea" id="RHEA:13065"/>
        <dbReference type="ChEBI" id="CHEBI:15377"/>
        <dbReference type="ChEBI" id="CHEBI:15378"/>
        <dbReference type="ChEBI" id="CHEBI:30616"/>
        <dbReference type="ChEBI" id="CHEBI:43474"/>
        <dbReference type="ChEBI" id="CHEBI:456216"/>
        <dbReference type="EC" id="5.6.2.4"/>
    </reaction>
</comment>
<organism evidence="14 15">
    <name type="scientific">Alicyclobacillus cycloheptanicus</name>
    <dbReference type="NCBI Taxonomy" id="1457"/>
    <lineage>
        <taxon>Bacteria</taxon>
        <taxon>Bacillati</taxon>
        <taxon>Bacillota</taxon>
        <taxon>Bacilli</taxon>
        <taxon>Bacillales</taxon>
        <taxon>Alicyclobacillaceae</taxon>
        <taxon>Alicyclobacillus</taxon>
    </lineage>
</organism>
<name>A0ABT9XH33_9BACL</name>
<dbReference type="RefSeq" id="WP_274454559.1">
    <property type="nucleotide sequence ID" value="NZ_CP067097.1"/>
</dbReference>
<gene>
    <name evidence="14" type="ORF">J2S03_001467</name>
</gene>
<dbReference type="SUPFAM" id="SSF52540">
    <property type="entry name" value="P-loop containing nucleoside triphosphate hydrolases"/>
    <property type="match status" value="1"/>
</dbReference>
<dbReference type="CDD" id="cd17932">
    <property type="entry name" value="DEXQc_UvrD"/>
    <property type="match status" value="1"/>
</dbReference>
<dbReference type="InterPro" id="IPR027417">
    <property type="entry name" value="P-loop_NTPase"/>
</dbReference>
<dbReference type="InterPro" id="IPR005751">
    <property type="entry name" value="ATP-dep_DNA_helicase_PcrA"/>
</dbReference>
<dbReference type="Pfam" id="PF00580">
    <property type="entry name" value="UvrD-helicase"/>
    <property type="match status" value="1"/>
</dbReference>
<comment type="catalytic activity">
    <reaction evidence="8">
        <text>Couples ATP hydrolysis with the unwinding of duplex DNA by translocating in the 3'-5' direction.</text>
        <dbReference type="EC" id="5.6.2.4"/>
    </reaction>
</comment>
<dbReference type="EC" id="5.6.2.4" evidence="11"/>
<keyword evidence="7" id="KW-0413">Isomerase</keyword>
<evidence type="ECO:0000256" key="1">
    <source>
        <dbReference type="ARBA" id="ARBA00009922"/>
    </source>
</evidence>
<dbReference type="Gene3D" id="3.40.50.300">
    <property type="entry name" value="P-loop containing nucleotide triphosphate hydrolases"/>
    <property type="match status" value="2"/>
</dbReference>
<keyword evidence="4 10" id="KW-0347">Helicase</keyword>
<evidence type="ECO:0000259" key="12">
    <source>
        <dbReference type="PROSITE" id="PS51198"/>
    </source>
</evidence>
<evidence type="ECO:0000256" key="11">
    <source>
        <dbReference type="RuleBase" id="RU364053"/>
    </source>
</evidence>
<evidence type="ECO:0000256" key="9">
    <source>
        <dbReference type="ARBA" id="ARBA00048988"/>
    </source>
</evidence>
<dbReference type="InterPro" id="IPR014017">
    <property type="entry name" value="DNA_helicase_UvrD-like_C"/>
</dbReference>
<evidence type="ECO:0000256" key="7">
    <source>
        <dbReference type="ARBA" id="ARBA00023235"/>
    </source>
</evidence>
<evidence type="ECO:0000256" key="10">
    <source>
        <dbReference type="PROSITE-ProRule" id="PRU00560"/>
    </source>
</evidence>
<dbReference type="Proteomes" id="UP001232973">
    <property type="component" value="Unassembled WGS sequence"/>
</dbReference>
<dbReference type="PANTHER" id="PTHR11070">
    <property type="entry name" value="UVRD / RECB / PCRA DNA HELICASE FAMILY MEMBER"/>
    <property type="match status" value="1"/>
</dbReference>
<dbReference type="InterPro" id="IPR014016">
    <property type="entry name" value="UvrD-like_ATP-bd"/>
</dbReference>
<proteinExistence type="inferred from homology"/>
<evidence type="ECO:0000256" key="5">
    <source>
        <dbReference type="ARBA" id="ARBA00022840"/>
    </source>
</evidence>
<dbReference type="NCBIfam" id="TIGR01073">
    <property type="entry name" value="pcrA"/>
    <property type="match status" value="1"/>
</dbReference>
<evidence type="ECO:0000256" key="4">
    <source>
        <dbReference type="ARBA" id="ARBA00022806"/>
    </source>
</evidence>
<evidence type="ECO:0000256" key="3">
    <source>
        <dbReference type="ARBA" id="ARBA00022801"/>
    </source>
</evidence>